<evidence type="ECO:0000256" key="7">
    <source>
        <dbReference type="ARBA" id="ARBA00022519"/>
    </source>
</evidence>
<feature type="domain" description="PilZ" evidence="17">
    <location>
        <begin position="591"/>
        <end position="687"/>
    </location>
</feature>
<organism evidence="19 20">
    <name type="scientific">Paraglaciecola mesophila</name>
    <dbReference type="NCBI Taxonomy" id="197222"/>
    <lineage>
        <taxon>Bacteria</taxon>
        <taxon>Pseudomonadati</taxon>
        <taxon>Pseudomonadota</taxon>
        <taxon>Gammaproteobacteria</taxon>
        <taxon>Alteromonadales</taxon>
        <taxon>Alteromonadaceae</taxon>
        <taxon>Paraglaciecola</taxon>
    </lineage>
</organism>
<proteinExistence type="inferred from homology"/>
<evidence type="ECO:0000256" key="15">
    <source>
        <dbReference type="ARBA" id="ARBA00048682"/>
    </source>
</evidence>
<comment type="similarity">
    <text evidence="3">Belongs to the glycosyltransferase 2 family.</text>
</comment>
<dbReference type="InterPro" id="IPR001173">
    <property type="entry name" value="Glyco_trans_2-like"/>
</dbReference>
<evidence type="ECO:0000256" key="5">
    <source>
        <dbReference type="ARBA" id="ARBA00018714"/>
    </source>
</evidence>
<evidence type="ECO:0000256" key="3">
    <source>
        <dbReference type="ARBA" id="ARBA00006739"/>
    </source>
</evidence>
<dbReference type="EC" id="2.4.1.12" evidence="4 16"/>
<dbReference type="SUPFAM" id="SSF53448">
    <property type="entry name" value="Nucleotide-diphospho-sugar transferases"/>
    <property type="match status" value="1"/>
</dbReference>
<accession>A0A857JMX0</accession>
<evidence type="ECO:0000256" key="8">
    <source>
        <dbReference type="ARBA" id="ARBA00022636"/>
    </source>
</evidence>
<comment type="function">
    <text evidence="16">Catalytic subunit of cellulose synthase. It polymerizes uridine 5'-diphosphate glucose to cellulose.</text>
</comment>
<dbReference type="InterPro" id="IPR003919">
    <property type="entry name" value="Cell_synth_A"/>
</dbReference>
<dbReference type="UniPathway" id="UPA00694"/>
<comment type="pathway">
    <text evidence="2 16">Glycan metabolism; bacterial cellulose biosynthesis.</text>
</comment>
<dbReference type="GO" id="GO:0016760">
    <property type="term" value="F:cellulose synthase (UDP-forming) activity"/>
    <property type="evidence" value="ECO:0007669"/>
    <property type="project" value="UniProtKB-EC"/>
</dbReference>
<name>A0A857JMX0_9ALTE</name>
<keyword evidence="7 16" id="KW-0997">Cell inner membrane</keyword>
<keyword evidence="12 16" id="KW-0135">Cellulose biosynthesis</keyword>
<evidence type="ECO:0000313" key="20">
    <source>
        <dbReference type="Proteomes" id="UP000464524"/>
    </source>
</evidence>
<dbReference type="SUPFAM" id="SSF141371">
    <property type="entry name" value="PilZ domain-like"/>
    <property type="match status" value="1"/>
</dbReference>
<dbReference type="AlphaFoldDB" id="A0A857JMX0"/>
<protein>
    <recommendedName>
        <fullName evidence="5 16">Cellulose synthase catalytic subunit [UDP-forming]</fullName>
        <ecNumber evidence="4 16">2.4.1.12</ecNumber>
    </recommendedName>
</protein>
<evidence type="ECO:0000259" key="17">
    <source>
        <dbReference type="Pfam" id="PF07238"/>
    </source>
</evidence>
<dbReference type="NCBIfam" id="TIGR03030">
    <property type="entry name" value="CelA"/>
    <property type="match status" value="1"/>
</dbReference>
<evidence type="ECO:0000256" key="13">
    <source>
        <dbReference type="ARBA" id="ARBA00022989"/>
    </source>
</evidence>
<keyword evidence="8 16" id="KW-0973">c-di-GMP</keyword>
<dbReference type="GO" id="GO:0005886">
    <property type="term" value="C:plasma membrane"/>
    <property type="evidence" value="ECO:0007669"/>
    <property type="project" value="UniProtKB-SubCell"/>
</dbReference>
<feature type="domain" description="Glycosyltransferase 2-like" evidence="18">
    <location>
        <begin position="253"/>
        <end position="470"/>
    </location>
</feature>
<feature type="transmembrane region" description="Helical" evidence="16">
    <location>
        <begin position="536"/>
        <end position="556"/>
    </location>
</feature>
<dbReference type="Gene3D" id="3.90.550.10">
    <property type="entry name" value="Spore Coat Polysaccharide Biosynthesis Protein SpsA, Chain A"/>
    <property type="match status" value="1"/>
</dbReference>
<evidence type="ECO:0000256" key="1">
    <source>
        <dbReference type="ARBA" id="ARBA00004429"/>
    </source>
</evidence>
<dbReference type="KEGG" id="pmes:FX988_02697"/>
<dbReference type="Gene3D" id="2.40.10.220">
    <property type="entry name" value="predicted glycosyltransferase like domains"/>
    <property type="match status" value="1"/>
</dbReference>
<keyword evidence="20" id="KW-1185">Reference proteome</keyword>
<dbReference type="CDD" id="cd06421">
    <property type="entry name" value="CESA_CelA_like"/>
    <property type="match status" value="1"/>
</dbReference>
<dbReference type="InterPro" id="IPR050321">
    <property type="entry name" value="Glycosyltr_2/OpgH_subfam"/>
</dbReference>
<dbReference type="InterPro" id="IPR029044">
    <property type="entry name" value="Nucleotide-diphossugar_trans"/>
</dbReference>
<evidence type="ECO:0000256" key="4">
    <source>
        <dbReference type="ARBA" id="ARBA00012539"/>
    </source>
</evidence>
<evidence type="ECO:0000256" key="6">
    <source>
        <dbReference type="ARBA" id="ARBA00022475"/>
    </source>
</evidence>
<evidence type="ECO:0000256" key="10">
    <source>
        <dbReference type="ARBA" id="ARBA00022679"/>
    </source>
</evidence>
<dbReference type="OrthoDB" id="9806824at2"/>
<evidence type="ECO:0000256" key="16">
    <source>
        <dbReference type="RuleBase" id="RU365020"/>
    </source>
</evidence>
<feature type="transmembrane region" description="Helical" evidence="16">
    <location>
        <begin position="453"/>
        <end position="473"/>
    </location>
</feature>
<keyword evidence="14 16" id="KW-0472">Membrane</keyword>
<dbReference type="PANTHER" id="PTHR43867">
    <property type="entry name" value="CELLULOSE SYNTHASE CATALYTIC SUBUNIT A [UDP-FORMING]"/>
    <property type="match status" value="1"/>
</dbReference>
<evidence type="ECO:0000256" key="9">
    <source>
        <dbReference type="ARBA" id="ARBA00022676"/>
    </source>
</evidence>
<keyword evidence="9 16" id="KW-0328">Glycosyltransferase</keyword>
<evidence type="ECO:0000256" key="14">
    <source>
        <dbReference type="ARBA" id="ARBA00023136"/>
    </source>
</evidence>
<reference evidence="19 20" key="1">
    <citation type="submission" date="2019-12" db="EMBL/GenBank/DDBJ databases">
        <title>Genome sequencing and assembly of endphytes of Porphyra tenera.</title>
        <authorList>
            <person name="Park J.M."/>
            <person name="Shin R."/>
            <person name="Jo S.H."/>
        </authorList>
    </citation>
    <scope>NUCLEOTIDE SEQUENCE [LARGE SCALE GENOMIC DNA]</scope>
    <source>
        <strain evidence="19 20">GPM4</strain>
    </source>
</reference>
<dbReference type="PANTHER" id="PTHR43867:SF2">
    <property type="entry name" value="CELLULOSE SYNTHASE CATALYTIC SUBUNIT A [UDP-FORMING]"/>
    <property type="match status" value="1"/>
</dbReference>
<dbReference type="Pfam" id="PF07238">
    <property type="entry name" value="PilZ"/>
    <property type="match status" value="1"/>
</dbReference>
<feature type="transmembrane region" description="Helical" evidence="16">
    <location>
        <begin position="427"/>
        <end position="447"/>
    </location>
</feature>
<comment type="cofactor">
    <cofactor evidence="16">
        <name>Mg(2+)</name>
        <dbReference type="ChEBI" id="CHEBI:18420"/>
    </cofactor>
</comment>
<keyword evidence="10 16" id="KW-0808">Transferase</keyword>
<comment type="subcellular location">
    <subcellularLocation>
        <location evidence="1">Cell inner membrane</location>
        <topology evidence="1">Multi-pass membrane protein</topology>
    </subcellularLocation>
</comment>
<dbReference type="GO" id="GO:0030244">
    <property type="term" value="P:cellulose biosynthetic process"/>
    <property type="evidence" value="ECO:0007669"/>
    <property type="project" value="UniProtKB-KW"/>
</dbReference>
<keyword evidence="13 16" id="KW-1133">Transmembrane helix</keyword>
<dbReference type="GO" id="GO:0006011">
    <property type="term" value="P:UDP-alpha-D-glucose metabolic process"/>
    <property type="evidence" value="ECO:0007669"/>
    <property type="project" value="InterPro"/>
</dbReference>
<keyword evidence="11 16" id="KW-0812">Transmembrane</keyword>
<comment type="catalytic activity">
    <reaction evidence="15 16">
        <text>[(1-&gt;4)-beta-D-glucosyl](n) + UDP-alpha-D-glucose = [(1-&gt;4)-beta-D-glucosyl](n+1) + UDP + H(+)</text>
        <dbReference type="Rhea" id="RHEA:19929"/>
        <dbReference type="Rhea" id="RHEA-COMP:10033"/>
        <dbReference type="Rhea" id="RHEA-COMP:10034"/>
        <dbReference type="ChEBI" id="CHEBI:15378"/>
        <dbReference type="ChEBI" id="CHEBI:18246"/>
        <dbReference type="ChEBI" id="CHEBI:58223"/>
        <dbReference type="ChEBI" id="CHEBI:58885"/>
        <dbReference type="EC" id="2.4.1.12"/>
    </reaction>
</comment>
<dbReference type="PRINTS" id="PR01439">
    <property type="entry name" value="CELLSNTHASEA"/>
</dbReference>
<feature type="transmembrane region" description="Helical" evidence="16">
    <location>
        <begin position="46"/>
        <end position="62"/>
    </location>
</feature>
<feature type="transmembrane region" description="Helical" evidence="16">
    <location>
        <begin position="74"/>
        <end position="93"/>
    </location>
</feature>
<dbReference type="InterPro" id="IPR009875">
    <property type="entry name" value="PilZ_domain"/>
</dbReference>
<keyword evidence="6 16" id="KW-1003">Cell membrane</keyword>
<evidence type="ECO:0000256" key="12">
    <source>
        <dbReference type="ARBA" id="ARBA00022916"/>
    </source>
</evidence>
<feature type="transmembrane region" description="Helical" evidence="16">
    <location>
        <begin position="568"/>
        <end position="587"/>
    </location>
</feature>
<sequence length="736" mass="83823">MNKTRVDSSSLPKSNTNVLVSVILKIGLLICCILFFFAAFVPLDSFSQLCISIGIIAIVYAASSESLQHHKLRYFFRIFALILGSILSVRYLVWRGFHTLETTEIISLVCMWILFIAEIYAGIIHLLGCFINVFPLNRPELLLKDYSADKIPTVDVMVPSYNEPEDLLEITLRAALLLEYPREKLHIHLLDDGGTEQKINQKDKQAAAQALARRHSLQRLCKKLGVQYHTREKNLHAKAGNINSALGHTDSELIVILDADHVPTTDFLERTVPWMIVDEKVFLVQSPHFMANPDPVERNYFSAFTRMPSENDMFYGVIQKGLDFWSSSFFCGSAAVLRRECLDLVGGIAGDSITEDAETALELHSLGYKSVYVDKPMISGLAPETFASFIQQRIRWAQGMAQILILKKPFLNKGLSWYQKCGYMSSILFWLFPFARLTFLLSPLGYLVFGLELIQASILDVFAYTIPHVLITFRQTNMLFGKNRWPLVSELYEILQCTFIFRALITVVKNPTQPSFVVTPKGENLDEDYVSSLSSIFYWLLILLGIGSVAGVYEFFASPLTRELTAIVFTWNSFNFILCLGLLEVLIEKKQLRKHSRLPAYDKVKMSHANGTVYAGHLVDMSVEGARLNIDCNETFSDKVIMSLYTNALNEEIQLTCSVRYQNVHTGDVRVAFDVANDNEKSKVVALTLCDSSRWESFQKRRTRQISYFYGLRHVLSVSITPIFKHIYMKFKQRYQ</sequence>
<gene>
    <name evidence="19" type="ORF">FX988_02697</name>
</gene>
<feature type="transmembrane region" description="Helical" evidence="16">
    <location>
        <begin position="18"/>
        <end position="40"/>
    </location>
</feature>
<evidence type="ECO:0000313" key="19">
    <source>
        <dbReference type="EMBL" id="QHJ12440.1"/>
    </source>
</evidence>
<evidence type="ECO:0000256" key="11">
    <source>
        <dbReference type="ARBA" id="ARBA00022692"/>
    </source>
</evidence>
<dbReference type="RefSeq" id="WP_160180515.1">
    <property type="nucleotide sequence ID" value="NZ_CP047656.1"/>
</dbReference>
<dbReference type="EMBL" id="CP047656">
    <property type="protein sequence ID" value="QHJ12440.1"/>
    <property type="molecule type" value="Genomic_DNA"/>
</dbReference>
<evidence type="ECO:0000259" key="18">
    <source>
        <dbReference type="Pfam" id="PF13632"/>
    </source>
</evidence>
<dbReference type="Pfam" id="PF13632">
    <property type="entry name" value="Glyco_trans_2_3"/>
    <property type="match status" value="1"/>
</dbReference>
<feature type="transmembrane region" description="Helical" evidence="16">
    <location>
        <begin position="105"/>
        <end position="134"/>
    </location>
</feature>
<dbReference type="GO" id="GO:0035438">
    <property type="term" value="F:cyclic-di-GMP binding"/>
    <property type="evidence" value="ECO:0007669"/>
    <property type="project" value="InterPro"/>
</dbReference>
<evidence type="ECO:0000256" key="2">
    <source>
        <dbReference type="ARBA" id="ARBA00005186"/>
    </source>
</evidence>
<dbReference type="Proteomes" id="UP000464524">
    <property type="component" value="Chromosome"/>
</dbReference>